<protein>
    <recommendedName>
        <fullName evidence="2">Phosphatidic acid phosphatase type 2/haloperoxidase domain-containing protein</fullName>
    </recommendedName>
</protein>
<gene>
    <name evidence="3" type="ORF">GCM10022271_23730</name>
</gene>
<dbReference type="SUPFAM" id="SSF48317">
    <property type="entry name" value="Acid phosphatase/Vanadium-dependent haloperoxidase"/>
    <property type="match status" value="1"/>
</dbReference>
<evidence type="ECO:0000259" key="2">
    <source>
        <dbReference type="SMART" id="SM00014"/>
    </source>
</evidence>
<evidence type="ECO:0000313" key="3">
    <source>
        <dbReference type="EMBL" id="GAA3790610.1"/>
    </source>
</evidence>
<feature type="domain" description="Phosphatidic acid phosphatase type 2/haloperoxidase" evidence="2">
    <location>
        <begin position="135"/>
        <end position="246"/>
    </location>
</feature>
<dbReference type="InterPro" id="IPR036938">
    <property type="entry name" value="PAP2/HPO_sf"/>
</dbReference>
<evidence type="ECO:0000256" key="1">
    <source>
        <dbReference type="SAM" id="SignalP"/>
    </source>
</evidence>
<feature type="signal peptide" evidence="1">
    <location>
        <begin position="1"/>
        <end position="18"/>
    </location>
</feature>
<dbReference type="Proteomes" id="UP001501456">
    <property type="component" value="Unassembled WGS sequence"/>
</dbReference>
<feature type="chain" id="PRO_5045905068" description="Phosphatidic acid phosphatase type 2/haloperoxidase domain-containing protein" evidence="1">
    <location>
        <begin position="19"/>
        <end position="280"/>
    </location>
</feature>
<reference evidence="4" key="1">
    <citation type="journal article" date="2019" name="Int. J. Syst. Evol. Microbiol.">
        <title>The Global Catalogue of Microorganisms (GCM) 10K type strain sequencing project: providing services to taxonomists for standard genome sequencing and annotation.</title>
        <authorList>
            <consortium name="The Broad Institute Genomics Platform"/>
            <consortium name="The Broad Institute Genome Sequencing Center for Infectious Disease"/>
            <person name="Wu L."/>
            <person name="Ma J."/>
        </authorList>
    </citation>
    <scope>NUCLEOTIDE SEQUENCE [LARGE SCALE GENOMIC DNA]</scope>
    <source>
        <strain evidence="4">JCM 17525</strain>
    </source>
</reference>
<name>A0ABP7HHH5_9FLAO</name>
<dbReference type="InterPro" id="IPR000326">
    <property type="entry name" value="PAP2/HPO"/>
</dbReference>
<evidence type="ECO:0000313" key="4">
    <source>
        <dbReference type="Proteomes" id="UP001501456"/>
    </source>
</evidence>
<dbReference type="SMART" id="SM00014">
    <property type="entry name" value="acidPPc"/>
    <property type="match status" value="1"/>
</dbReference>
<accession>A0ABP7HHH5</accession>
<keyword evidence="1" id="KW-0732">Signal</keyword>
<organism evidence="3 4">
    <name type="scientific">Corallibacter vietnamensis</name>
    <dbReference type="NCBI Taxonomy" id="904130"/>
    <lineage>
        <taxon>Bacteria</taxon>
        <taxon>Pseudomonadati</taxon>
        <taxon>Bacteroidota</taxon>
        <taxon>Flavobacteriia</taxon>
        <taxon>Flavobacteriales</taxon>
        <taxon>Flavobacteriaceae</taxon>
        <taxon>Corallibacter</taxon>
    </lineage>
</organism>
<dbReference type="RefSeq" id="WP_344730821.1">
    <property type="nucleotide sequence ID" value="NZ_BAABBI010000004.1"/>
</dbReference>
<dbReference type="Pfam" id="PF01569">
    <property type="entry name" value="PAP2"/>
    <property type="match status" value="1"/>
</dbReference>
<comment type="caution">
    <text evidence="3">The sequence shown here is derived from an EMBL/GenBank/DDBJ whole genome shotgun (WGS) entry which is preliminary data.</text>
</comment>
<dbReference type="Gene3D" id="1.20.144.10">
    <property type="entry name" value="Phosphatidic acid phosphatase type 2/haloperoxidase"/>
    <property type="match status" value="1"/>
</dbReference>
<proteinExistence type="predicted"/>
<keyword evidence="4" id="KW-1185">Reference proteome</keyword>
<sequence>MKHLFYLSLCLFTFSVYGQTNDSFQKQKDSTSVWKLLKYDAGATVRSVTHAYTSPLQWDKKDFKNLSVTAISLFSLSLADEEMNRFFQKENNRYPQFAKDFGFRLGKPQVFFALNAGIYGYGLLTKNEAFRRTSVLIISSAITAGSIQAISKTAFGRARPSSGLGYDHFNPFSKEAFEHSFPSGHTILSVTMAHAIAKQFDNIWLKLGIYSVGSITPITRLISGAHWLTDVTVGTVLSIVVVDYIDKFLSKKENYGYKKNKTISWNVSLSPNKIGLIGTF</sequence>
<dbReference type="EMBL" id="BAABBI010000004">
    <property type="protein sequence ID" value="GAA3790610.1"/>
    <property type="molecule type" value="Genomic_DNA"/>
</dbReference>